<name>A0A9J6CQU1_POLVA</name>
<dbReference type="Proteomes" id="UP001107558">
    <property type="component" value="Chromosome 1"/>
</dbReference>
<evidence type="ECO:0000256" key="8">
    <source>
        <dbReference type="SAM" id="Coils"/>
    </source>
</evidence>
<evidence type="ECO:0000256" key="9">
    <source>
        <dbReference type="SAM" id="MobiDB-lite"/>
    </source>
</evidence>
<dbReference type="PANTHER" id="PTHR10972">
    <property type="entry name" value="OXYSTEROL-BINDING PROTEIN-RELATED"/>
    <property type="match status" value="1"/>
</dbReference>
<keyword evidence="12" id="KW-1185">Reference proteome</keyword>
<feature type="coiled-coil region" evidence="8">
    <location>
        <begin position="100"/>
        <end position="146"/>
    </location>
</feature>
<keyword evidence="5" id="KW-0446">Lipid-binding</keyword>
<dbReference type="SUPFAM" id="SSF144000">
    <property type="entry name" value="Oxysterol-binding protein-like"/>
    <property type="match status" value="1"/>
</dbReference>
<organism evidence="11 12">
    <name type="scientific">Polypedilum vanderplanki</name>
    <name type="common">Sleeping chironomid midge</name>
    <dbReference type="NCBI Taxonomy" id="319348"/>
    <lineage>
        <taxon>Eukaryota</taxon>
        <taxon>Metazoa</taxon>
        <taxon>Ecdysozoa</taxon>
        <taxon>Arthropoda</taxon>
        <taxon>Hexapoda</taxon>
        <taxon>Insecta</taxon>
        <taxon>Pterygota</taxon>
        <taxon>Neoptera</taxon>
        <taxon>Endopterygota</taxon>
        <taxon>Diptera</taxon>
        <taxon>Nematocera</taxon>
        <taxon>Chironomoidea</taxon>
        <taxon>Chironomidae</taxon>
        <taxon>Chironominae</taxon>
        <taxon>Polypedilum</taxon>
        <taxon>Polypedilum</taxon>
    </lineage>
</organism>
<proteinExistence type="inferred from homology"/>
<keyword evidence="8" id="KW-0175">Coiled coil</keyword>
<dbReference type="SUPFAM" id="SSF50729">
    <property type="entry name" value="PH domain-like"/>
    <property type="match status" value="1"/>
</dbReference>
<dbReference type="InterPro" id="IPR018494">
    <property type="entry name" value="Oxysterol-bd_CS"/>
</dbReference>
<dbReference type="AlphaFoldDB" id="A0A9J6CQU1"/>
<dbReference type="InterPro" id="IPR000648">
    <property type="entry name" value="Oxysterol-bd"/>
</dbReference>
<keyword evidence="3" id="KW-0597">Phosphoprotein</keyword>
<evidence type="ECO:0000313" key="12">
    <source>
        <dbReference type="Proteomes" id="UP001107558"/>
    </source>
</evidence>
<dbReference type="GO" id="GO:0120009">
    <property type="term" value="P:intermembrane lipid transfer"/>
    <property type="evidence" value="ECO:0007669"/>
    <property type="project" value="UniProtKB-ARBA"/>
</dbReference>
<gene>
    <name evidence="11" type="ORF">PVAND_013608</name>
</gene>
<evidence type="ECO:0000256" key="3">
    <source>
        <dbReference type="ARBA" id="ARBA00022553"/>
    </source>
</evidence>
<keyword evidence="2 7" id="KW-0813">Transport</keyword>
<dbReference type="PANTHER" id="PTHR10972:SF205">
    <property type="entry name" value="OXYSTEROL-BINDING PROTEIN 1"/>
    <property type="match status" value="1"/>
</dbReference>
<dbReference type="PROSITE" id="PS01013">
    <property type="entry name" value="OSBP"/>
    <property type="match status" value="1"/>
</dbReference>
<dbReference type="Gene3D" id="2.30.29.30">
    <property type="entry name" value="Pleckstrin-homology domain (PH domain)/Phosphotyrosine-binding domain (PTB)"/>
    <property type="match status" value="1"/>
</dbReference>
<dbReference type="InterPro" id="IPR037239">
    <property type="entry name" value="OSBP_sf"/>
</dbReference>
<dbReference type="GO" id="GO:0032934">
    <property type="term" value="F:sterol binding"/>
    <property type="evidence" value="ECO:0007669"/>
    <property type="project" value="TreeGrafter"/>
</dbReference>
<evidence type="ECO:0000256" key="4">
    <source>
        <dbReference type="ARBA" id="ARBA00023055"/>
    </source>
</evidence>
<feature type="coiled-coil region" evidence="8">
    <location>
        <begin position="206"/>
        <end position="233"/>
    </location>
</feature>
<accession>A0A9J6CQU1</accession>
<dbReference type="GO" id="GO:0005829">
    <property type="term" value="C:cytosol"/>
    <property type="evidence" value="ECO:0007669"/>
    <property type="project" value="TreeGrafter"/>
</dbReference>
<dbReference type="OrthoDB" id="1854502at2759"/>
<dbReference type="SMART" id="SM00233">
    <property type="entry name" value="PH"/>
    <property type="match status" value="1"/>
</dbReference>
<dbReference type="GO" id="GO:0097038">
    <property type="term" value="C:perinuclear endoplasmic reticulum"/>
    <property type="evidence" value="ECO:0007669"/>
    <property type="project" value="TreeGrafter"/>
</dbReference>
<dbReference type="FunFam" id="2.40.160.120:FF:000001">
    <property type="entry name" value="Oxysterol-binding protein"/>
    <property type="match status" value="1"/>
</dbReference>
<keyword evidence="4 7" id="KW-0445">Lipid transport</keyword>
<sequence>MSSNESQESVQNEIKKRGWLYKWTNCLKGYKKRWFVVSNDGTRLSYYKNQNEIDKNCRGTISLNEVQINAVDSHTFVILNNGTQNIRVRANNEEDLISWINALEIAKNTNKEENNSIRREELEIFVRDLTEKLENLRTSFNLLKKQEIALKQIFIDVESSKDPQYFMKALNEFSTLFCKSSTSMVKVCEDFLITAHTQGLEWSRAMQQANERKLQLEDMVEEIARQHSNLEQAAVYQVQKVQSKKYSEIHKTDKEDEISLEFFDARDTSFIFNVSGLTLLKNQIGQRDLIGTSSESEDSQTLRSSTESSDSKNQSSLITEIPQVSNFKRRLVIPNRPKDSLNLWSFIKNCIGKDLAKVPMPVNFSEPLSILQRLTEDYEYAELLDKAAQAESICEQLAYVAAFTVSSYSSTVNRTGKPFNPLLGETYECDRSIDLGWRCISEQVSHHPPITAQYCEGRKWRCWQDFKLTTKFRGKYIEVIPLGSSHVEFTESGNKFSWRKMTTTINNIIVGKLWIDNYGDMEIIGEQNAVGCKCHLKFLPYSYFASGSQRKVKGVVMDPKNHVKHLINGSWDNKIEIASVTSTSETAETPVYKTSNFNTIWQRRSPPEHSEKFYNFTTFACQLNEPEENVAPTDSRLRPDQRLMEIGDWDKSNSEKQRLEEEQRQRRWQRNLESKSIISEDGISSDYQPAWFKKVKNEENDDFIHIYQGEYWECKEKQDWSRCPKIF</sequence>
<dbReference type="InterPro" id="IPR001849">
    <property type="entry name" value="PH_domain"/>
</dbReference>
<comment type="caution">
    <text evidence="11">The sequence shown here is derived from an EMBL/GenBank/DDBJ whole genome shotgun (WGS) entry which is preliminary data.</text>
</comment>
<dbReference type="InterPro" id="IPR011993">
    <property type="entry name" value="PH-like_dom_sf"/>
</dbReference>
<feature type="region of interest" description="Disordered" evidence="9">
    <location>
        <begin position="291"/>
        <end position="316"/>
    </location>
</feature>
<evidence type="ECO:0000313" key="11">
    <source>
        <dbReference type="EMBL" id="KAG5684373.1"/>
    </source>
</evidence>
<dbReference type="Gene3D" id="2.40.160.120">
    <property type="match status" value="1"/>
</dbReference>
<comment type="similarity">
    <text evidence="1 6">Belongs to the OSBP family.</text>
</comment>
<dbReference type="Pfam" id="PF01237">
    <property type="entry name" value="Oxysterol_BP"/>
    <property type="match status" value="1"/>
</dbReference>
<evidence type="ECO:0000256" key="7">
    <source>
        <dbReference type="RuleBase" id="RU003845"/>
    </source>
</evidence>
<evidence type="ECO:0000256" key="2">
    <source>
        <dbReference type="ARBA" id="ARBA00022448"/>
    </source>
</evidence>
<evidence type="ECO:0000259" key="10">
    <source>
        <dbReference type="PROSITE" id="PS50003"/>
    </source>
</evidence>
<dbReference type="PROSITE" id="PS50003">
    <property type="entry name" value="PH_DOMAIN"/>
    <property type="match status" value="1"/>
</dbReference>
<dbReference type="Pfam" id="PF00169">
    <property type="entry name" value="PH"/>
    <property type="match status" value="1"/>
</dbReference>
<feature type="domain" description="PH" evidence="10">
    <location>
        <begin position="13"/>
        <end position="108"/>
    </location>
</feature>
<evidence type="ECO:0000256" key="5">
    <source>
        <dbReference type="ARBA" id="ARBA00023121"/>
    </source>
</evidence>
<dbReference type="GO" id="GO:0005886">
    <property type="term" value="C:plasma membrane"/>
    <property type="evidence" value="ECO:0007669"/>
    <property type="project" value="TreeGrafter"/>
</dbReference>
<protein>
    <recommendedName>
        <fullName evidence="7">Oxysterol-binding protein</fullName>
    </recommendedName>
</protein>
<evidence type="ECO:0000256" key="6">
    <source>
        <dbReference type="RuleBase" id="RU003844"/>
    </source>
</evidence>
<dbReference type="EMBL" id="JADBJN010000001">
    <property type="protein sequence ID" value="KAG5684373.1"/>
    <property type="molecule type" value="Genomic_DNA"/>
</dbReference>
<reference evidence="11" key="1">
    <citation type="submission" date="2021-03" db="EMBL/GenBank/DDBJ databases">
        <title>Chromosome level genome of the anhydrobiotic midge Polypedilum vanderplanki.</title>
        <authorList>
            <person name="Yoshida Y."/>
            <person name="Kikawada T."/>
            <person name="Gusev O."/>
        </authorList>
    </citation>
    <scope>NUCLEOTIDE SEQUENCE</scope>
    <source>
        <strain evidence="11">NIAS01</strain>
        <tissue evidence="11">Whole body or cell culture</tissue>
    </source>
</reference>
<feature type="region of interest" description="Disordered" evidence="9">
    <location>
        <begin position="647"/>
        <end position="666"/>
    </location>
</feature>
<evidence type="ECO:0000256" key="1">
    <source>
        <dbReference type="ARBA" id="ARBA00008842"/>
    </source>
</evidence>